<evidence type="ECO:0000313" key="1">
    <source>
        <dbReference type="EMBL" id="KGG51300.1"/>
    </source>
</evidence>
<evidence type="ECO:0000313" key="2">
    <source>
        <dbReference type="Proteomes" id="UP000029725"/>
    </source>
</evidence>
<comment type="caution">
    <text evidence="1">The sequence shown here is derived from an EMBL/GenBank/DDBJ whole genome shotgun (WGS) entry which is preliminary data.</text>
</comment>
<name>A0A098VQR5_9MICR</name>
<sequence>MFLFGSRKSPQELLKENQRTINRAIREIDRERLSLETQEKNYLVTAKRAATSGHISSVKIIAKDAIRAIKAVNKKTDLDGLSKILQDFEQQNSIMGVKEDALDSTLDSMVMEQMIDVISAEENGEAAADELTRKILEEAGVTADAPVVAIDPFL</sequence>
<dbReference type="Gene3D" id="6.10.140.1230">
    <property type="match status" value="2"/>
</dbReference>
<organism evidence="1 2">
    <name type="scientific">Mitosporidium daphniae</name>
    <dbReference type="NCBI Taxonomy" id="1485682"/>
    <lineage>
        <taxon>Eukaryota</taxon>
        <taxon>Fungi</taxon>
        <taxon>Fungi incertae sedis</taxon>
        <taxon>Microsporidia</taxon>
        <taxon>Mitosporidium</taxon>
    </lineage>
</organism>
<gene>
    <name evidence="1" type="ORF">DI09_3p620</name>
</gene>
<dbReference type="GO" id="GO:0007034">
    <property type="term" value="P:vacuolar transport"/>
    <property type="evidence" value="ECO:0007669"/>
    <property type="project" value="InterPro"/>
</dbReference>
<dbReference type="OrthoDB" id="10252926at2759"/>
<dbReference type="EMBL" id="JMKJ01000333">
    <property type="protein sequence ID" value="KGG51300.1"/>
    <property type="molecule type" value="Genomic_DNA"/>
</dbReference>
<protein>
    <submittedName>
        <fullName evidence="1">Snf7 family protein</fullName>
    </submittedName>
</protein>
<dbReference type="RefSeq" id="XP_013237727.1">
    <property type="nucleotide sequence ID" value="XM_013382273.1"/>
</dbReference>
<keyword evidence="2" id="KW-1185">Reference proteome</keyword>
<dbReference type="PANTHER" id="PTHR10476">
    <property type="entry name" value="CHARGED MULTIVESICULAR BODY PROTEIN"/>
    <property type="match status" value="1"/>
</dbReference>
<dbReference type="VEuPathDB" id="MicrosporidiaDB:DI09_3p620"/>
<dbReference type="GeneID" id="25259864"/>
<dbReference type="HOGENOM" id="CLU_1704665_0_0_1"/>
<reference evidence="1 2" key="1">
    <citation type="submission" date="2014-04" db="EMBL/GenBank/DDBJ databases">
        <title>A new species of microsporidia sheds light on the evolution of extreme parasitism.</title>
        <authorList>
            <person name="Haag K.L."/>
            <person name="James T.Y."/>
            <person name="Larsson R."/>
            <person name="Schaer T.M."/>
            <person name="Refardt D."/>
            <person name="Pombert J.-F."/>
            <person name="Ebert D."/>
        </authorList>
    </citation>
    <scope>NUCLEOTIDE SEQUENCE [LARGE SCALE GENOMIC DNA]</scope>
    <source>
        <strain evidence="1 2">UGP3</strain>
        <tissue evidence="1">Spores</tissue>
    </source>
</reference>
<dbReference type="AlphaFoldDB" id="A0A098VQR5"/>
<dbReference type="InterPro" id="IPR005024">
    <property type="entry name" value="Snf7_fam"/>
</dbReference>
<proteinExistence type="predicted"/>
<dbReference type="Proteomes" id="UP000029725">
    <property type="component" value="Unassembled WGS sequence"/>
</dbReference>
<accession>A0A098VQR5</accession>